<dbReference type="InterPro" id="IPR049296">
    <property type="entry name" value="PARP1-like_PADR1_N"/>
</dbReference>
<dbReference type="PROSITE" id="PS51060">
    <property type="entry name" value="PARP_ALPHA_HD"/>
    <property type="match status" value="1"/>
</dbReference>
<dbReference type="SUPFAM" id="SSF56399">
    <property type="entry name" value="ADP-ribosylation"/>
    <property type="match status" value="1"/>
</dbReference>
<dbReference type="Pfam" id="PF02877">
    <property type="entry name" value="PARP_reg"/>
    <property type="match status" value="1"/>
</dbReference>
<evidence type="ECO:0000256" key="8">
    <source>
        <dbReference type="ARBA" id="ARBA00023242"/>
    </source>
</evidence>
<dbReference type="PROSITE" id="PS50172">
    <property type="entry name" value="BRCT"/>
    <property type="match status" value="1"/>
</dbReference>
<feature type="domain" description="PARP catalytic" evidence="14">
    <location>
        <begin position="511"/>
        <end position="737"/>
    </location>
</feature>
<evidence type="ECO:0000256" key="3">
    <source>
        <dbReference type="ARBA" id="ARBA00004123"/>
    </source>
</evidence>
<dbReference type="CDD" id="cd01437">
    <property type="entry name" value="parp_like"/>
    <property type="match status" value="1"/>
</dbReference>
<evidence type="ECO:0000256" key="10">
    <source>
        <dbReference type="ARBA" id="ARBA00024945"/>
    </source>
</evidence>
<name>A0A7J0HB45_9ERIC</name>
<gene>
    <name evidence="17" type="ORF">Acr_28g0010270</name>
</gene>
<dbReference type="Gene3D" id="3.90.640.80">
    <property type="match status" value="1"/>
</dbReference>
<dbReference type="InterPro" id="IPR036616">
    <property type="entry name" value="Poly(ADP-ribose)pol_reg_dom_sf"/>
</dbReference>
<feature type="region of interest" description="Disordered" evidence="12">
    <location>
        <begin position="122"/>
        <end position="148"/>
    </location>
</feature>
<dbReference type="GO" id="GO:0005730">
    <property type="term" value="C:nucleolus"/>
    <property type="evidence" value="ECO:0007669"/>
    <property type="project" value="TreeGrafter"/>
</dbReference>
<dbReference type="Proteomes" id="UP000585474">
    <property type="component" value="Unassembled WGS sequence"/>
</dbReference>
<evidence type="ECO:0000259" key="16">
    <source>
        <dbReference type="PROSITE" id="PS51977"/>
    </source>
</evidence>
<evidence type="ECO:0000256" key="7">
    <source>
        <dbReference type="ARBA" id="ARBA00023027"/>
    </source>
</evidence>
<dbReference type="InterPro" id="IPR036420">
    <property type="entry name" value="BRCT_dom_sf"/>
</dbReference>
<dbReference type="PROSITE" id="PS51977">
    <property type="entry name" value="WGR"/>
    <property type="match status" value="1"/>
</dbReference>
<evidence type="ECO:0000259" key="15">
    <source>
        <dbReference type="PROSITE" id="PS51060"/>
    </source>
</evidence>
<evidence type="ECO:0000256" key="12">
    <source>
        <dbReference type="SAM" id="MobiDB-lite"/>
    </source>
</evidence>
<dbReference type="Pfam" id="PF00644">
    <property type="entry name" value="PARP"/>
    <property type="match status" value="1"/>
</dbReference>
<keyword evidence="5 11" id="KW-0808">Transferase</keyword>
<comment type="catalytic activity">
    <reaction evidence="1">
        <text>L-aspartyl-[protein] + NAD(+) = 4-O-(ADP-D-ribosyl)-L-aspartyl-[protein] + nicotinamide</text>
        <dbReference type="Rhea" id="RHEA:54424"/>
        <dbReference type="Rhea" id="RHEA-COMP:9867"/>
        <dbReference type="Rhea" id="RHEA-COMP:13832"/>
        <dbReference type="ChEBI" id="CHEBI:17154"/>
        <dbReference type="ChEBI" id="CHEBI:29961"/>
        <dbReference type="ChEBI" id="CHEBI:57540"/>
        <dbReference type="ChEBI" id="CHEBI:138102"/>
    </reaction>
</comment>
<dbReference type="PANTHER" id="PTHR10459">
    <property type="entry name" value="DNA LIGASE"/>
    <property type="match status" value="1"/>
</dbReference>
<evidence type="ECO:0000256" key="6">
    <source>
        <dbReference type="ARBA" id="ARBA00022695"/>
    </source>
</evidence>
<dbReference type="InterPro" id="IPR004102">
    <property type="entry name" value="Poly(ADP-ribose)pol_reg_dom"/>
</dbReference>
<dbReference type="Gene3D" id="3.90.228.10">
    <property type="match status" value="1"/>
</dbReference>
<dbReference type="InterPro" id="IPR050800">
    <property type="entry name" value="ARTD/PARP"/>
</dbReference>
<evidence type="ECO:0000256" key="9">
    <source>
        <dbReference type="ARBA" id="ARBA00024347"/>
    </source>
</evidence>
<feature type="region of interest" description="Disordered" evidence="12">
    <location>
        <begin position="1"/>
        <end position="43"/>
    </location>
</feature>
<dbReference type="OrthoDB" id="429950at2759"/>
<protein>
    <recommendedName>
        <fullName evidence="11">Poly [ADP-ribose] polymerase</fullName>
        <shortName evidence="11">PARP</shortName>
        <ecNumber evidence="11">2.4.2.-</ecNumber>
    </recommendedName>
</protein>
<comment type="subcellular location">
    <subcellularLocation>
        <location evidence="3">Nucleus</location>
    </subcellularLocation>
</comment>
<dbReference type="GO" id="GO:0070212">
    <property type="term" value="P:protein poly-ADP-ribosylation"/>
    <property type="evidence" value="ECO:0007669"/>
    <property type="project" value="TreeGrafter"/>
</dbReference>
<feature type="domain" description="WGR" evidence="16">
    <location>
        <begin position="257"/>
        <end position="356"/>
    </location>
</feature>
<keyword evidence="6" id="KW-0548">Nucleotidyltransferase</keyword>
<comment type="caution">
    <text evidence="17">The sequence shown here is derived from an EMBL/GenBank/DDBJ whole genome shotgun (WGS) entry which is preliminary data.</text>
</comment>
<dbReference type="SUPFAM" id="SSF47587">
    <property type="entry name" value="Domain of poly(ADP-ribose) polymerase"/>
    <property type="match status" value="1"/>
</dbReference>
<evidence type="ECO:0000259" key="13">
    <source>
        <dbReference type="PROSITE" id="PS50172"/>
    </source>
</evidence>
<keyword evidence="18" id="KW-1185">Reference proteome</keyword>
<comment type="similarity">
    <text evidence="9">Belongs to the ARTD/PARP family.</text>
</comment>
<dbReference type="GO" id="GO:0016779">
    <property type="term" value="F:nucleotidyltransferase activity"/>
    <property type="evidence" value="ECO:0007669"/>
    <property type="project" value="UniProtKB-KW"/>
</dbReference>
<organism evidence="17 18">
    <name type="scientific">Actinidia rufa</name>
    <dbReference type="NCBI Taxonomy" id="165716"/>
    <lineage>
        <taxon>Eukaryota</taxon>
        <taxon>Viridiplantae</taxon>
        <taxon>Streptophyta</taxon>
        <taxon>Embryophyta</taxon>
        <taxon>Tracheophyta</taxon>
        <taxon>Spermatophyta</taxon>
        <taxon>Magnoliopsida</taxon>
        <taxon>eudicotyledons</taxon>
        <taxon>Gunneridae</taxon>
        <taxon>Pentapetalae</taxon>
        <taxon>asterids</taxon>
        <taxon>Ericales</taxon>
        <taxon>Actinidiaceae</taxon>
        <taxon>Actinidia</taxon>
    </lineage>
</organism>
<evidence type="ECO:0000256" key="5">
    <source>
        <dbReference type="ARBA" id="ARBA00022679"/>
    </source>
</evidence>
<dbReference type="InterPro" id="IPR036930">
    <property type="entry name" value="WGR_dom_sf"/>
</dbReference>
<dbReference type="SMART" id="SM01335">
    <property type="entry name" value="PADR1"/>
    <property type="match status" value="1"/>
</dbReference>
<dbReference type="PROSITE" id="PS51059">
    <property type="entry name" value="PARP_CATALYTIC"/>
    <property type="match status" value="1"/>
</dbReference>
<feature type="domain" description="BRCT" evidence="13">
    <location>
        <begin position="171"/>
        <end position="218"/>
    </location>
</feature>
<dbReference type="GO" id="GO:1990404">
    <property type="term" value="F:NAD+-protein mono-ADP-ribosyltransferase activity"/>
    <property type="evidence" value="ECO:0007669"/>
    <property type="project" value="TreeGrafter"/>
</dbReference>
<feature type="domain" description="PARP alpha-helical" evidence="15">
    <location>
        <begin position="383"/>
        <end position="502"/>
    </location>
</feature>
<comment type="function">
    <text evidence="10">Involved in the base excision repair (BER) pathway, by catalyzing the poly(ADP-ribosyl)ation of a limited number of acceptor proteins involved in chromatin architecture and in DNA metabolism. This modification follows DNA damages and appears as an obligatory step in a detection/signaling pathway leading to the reparation of DNA strand breaks.</text>
</comment>
<keyword evidence="8" id="KW-0539">Nucleus</keyword>
<reference evidence="17 18" key="1">
    <citation type="submission" date="2019-07" db="EMBL/GenBank/DDBJ databases">
        <title>De Novo Assembly of kiwifruit Actinidia rufa.</title>
        <authorList>
            <person name="Sugita-Konishi S."/>
            <person name="Sato K."/>
            <person name="Mori E."/>
            <person name="Abe Y."/>
            <person name="Kisaki G."/>
            <person name="Hamano K."/>
            <person name="Suezawa K."/>
            <person name="Otani M."/>
            <person name="Fukuda T."/>
            <person name="Manabe T."/>
            <person name="Gomi K."/>
            <person name="Tabuchi M."/>
            <person name="Akimitsu K."/>
            <person name="Kataoka I."/>
        </authorList>
    </citation>
    <scope>NUCLEOTIDE SEQUENCE [LARGE SCALE GENOMIC DNA]</scope>
    <source>
        <strain evidence="18">cv. Fuchu</strain>
    </source>
</reference>
<dbReference type="SUPFAM" id="SSF52113">
    <property type="entry name" value="BRCT domain"/>
    <property type="match status" value="1"/>
</dbReference>
<evidence type="ECO:0000313" key="17">
    <source>
        <dbReference type="EMBL" id="GFZ20322.1"/>
    </source>
</evidence>
<dbReference type="InterPro" id="IPR001357">
    <property type="entry name" value="BRCT_dom"/>
</dbReference>
<dbReference type="PANTHER" id="PTHR10459:SF106">
    <property type="entry name" value="PROTEIN ADP-RIBOSYLTRANSFERASE PARP3"/>
    <property type="match status" value="1"/>
</dbReference>
<dbReference type="FunFam" id="3.90.228.10:FF:000010">
    <property type="entry name" value="Poly [ADP-ribose] polymerase"/>
    <property type="match status" value="1"/>
</dbReference>
<evidence type="ECO:0000259" key="14">
    <source>
        <dbReference type="PROSITE" id="PS51059"/>
    </source>
</evidence>
<dbReference type="EC" id="2.4.2.-" evidence="11"/>
<evidence type="ECO:0000313" key="18">
    <source>
        <dbReference type="Proteomes" id="UP000585474"/>
    </source>
</evidence>
<dbReference type="CDD" id="cd08001">
    <property type="entry name" value="WGR_PARP1_like"/>
    <property type="match status" value="1"/>
</dbReference>
<dbReference type="GO" id="GO:0003950">
    <property type="term" value="F:NAD+ poly-ADP-ribosyltransferase activity"/>
    <property type="evidence" value="ECO:0007669"/>
    <property type="project" value="UniProtKB-UniRule"/>
</dbReference>
<proteinExistence type="inferred from homology"/>
<dbReference type="Pfam" id="PF21728">
    <property type="entry name" value="PADR1_N"/>
    <property type="match status" value="1"/>
</dbReference>
<sequence>MQEAGYLYNIDVEKHEQTPPSPMKTSKSPKKAKSEDEANGGKSIGDVAMEFDKFCKATIEYLSIEQMREILEANNLDASGSDDAVVPRCQDILFYGPLDECPICGGTLEWTGTKYYCKGDYNDKESASEPRNNAQRRMQDPQTSHLQECNTGNQRLKDMEGKFQILYNLSVTTPAERERGGSTKIADALERGIQIVSEDWLIDSIEKMEAQPLEDYDISRDLVVEAKAILGDKDDQAEVKVYGKRGVHKDTKLYERGRQIFEKDEILYNCTFSLCDLGRGVNDFCVMQLIMVPNAGLHLYSKKRRHVRKTQAEERLEEWENTDAAIKEFAKLFEELTGNEFEPWEREKFQKKRRKFYPIDMDDGVDVRHGGLGFRQKAAAVIHCKLNPIVANFMKILCSQEIYRYALTELALDTPDIPMAMLSEVHLKRCETVLLQFIAAVKTMKETRLKARAAWDDFSMKWFTLLHSTRPFFFHDYQDLVDHAAAGFETIRDITVASHLIGDMSGPTIDDPLFDRYEKLGCSISPVEKKSDDYKMIVDYLEETYEPVKIGNISYGVSVENIVEVEPSACPSYDEIKRLPNKVLLWCGTRSSNVLRHLQKGFLPSISWLPLPGYMFGKAIICTDAAAEAARYGFTAADRPEGFLVLAIASLGDQITEYNRTPEAEEAKILEENKVAVKGLGRKKTDESEHFVWKDDIKVPRGRLVKTEHKDSPLEYNEYAVYDSKAGEHEVCGGSEV</sequence>
<evidence type="ECO:0000256" key="1">
    <source>
        <dbReference type="ARBA" id="ARBA00000438"/>
    </source>
</evidence>
<dbReference type="PROSITE" id="PS52007">
    <property type="entry name" value="PADR1"/>
    <property type="match status" value="1"/>
</dbReference>
<evidence type="ECO:0000256" key="2">
    <source>
        <dbReference type="ARBA" id="ARBA00000459"/>
    </source>
</evidence>
<dbReference type="GO" id="GO:0006302">
    <property type="term" value="P:double-strand break repair"/>
    <property type="evidence" value="ECO:0007669"/>
    <property type="project" value="TreeGrafter"/>
</dbReference>
<dbReference type="EMBL" id="BJWL01000028">
    <property type="protein sequence ID" value="GFZ20322.1"/>
    <property type="molecule type" value="Genomic_DNA"/>
</dbReference>
<keyword evidence="4 11" id="KW-0328">Glycosyltransferase</keyword>
<dbReference type="AlphaFoldDB" id="A0A7J0HB45"/>
<evidence type="ECO:0000256" key="4">
    <source>
        <dbReference type="ARBA" id="ARBA00022676"/>
    </source>
</evidence>
<dbReference type="SMART" id="SM00773">
    <property type="entry name" value="WGR"/>
    <property type="match status" value="1"/>
</dbReference>
<accession>A0A7J0HB45</accession>
<dbReference type="Gene3D" id="1.20.142.10">
    <property type="entry name" value="Poly(ADP-ribose) polymerase, regulatory domain"/>
    <property type="match status" value="1"/>
</dbReference>
<dbReference type="InterPro" id="IPR012317">
    <property type="entry name" value="Poly(ADP-ribose)pol_cat_dom"/>
</dbReference>
<keyword evidence="7 11" id="KW-0520">NAD</keyword>
<feature type="compositionally biased region" description="Polar residues" evidence="12">
    <location>
        <begin position="129"/>
        <end position="148"/>
    </location>
</feature>
<dbReference type="SUPFAM" id="SSF142921">
    <property type="entry name" value="WGR domain-like"/>
    <property type="match status" value="1"/>
</dbReference>
<evidence type="ECO:0000256" key="11">
    <source>
        <dbReference type="RuleBase" id="RU362114"/>
    </source>
</evidence>
<comment type="catalytic activity">
    <reaction evidence="2">
        <text>L-glutamyl-[protein] + NAD(+) = 5-O-(ADP-D-ribosyl)-L-glutamyl-[protein] + nicotinamide</text>
        <dbReference type="Rhea" id="RHEA:58224"/>
        <dbReference type="Rhea" id="RHEA-COMP:10208"/>
        <dbReference type="Rhea" id="RHEA-COMP:15089"/>
        <dbReference type="ChEBI" id="CHEBI:17154"/>
        <dbReference type="ChEBI" id="CHEBI:29973"/>
        <dbReference type="ChEBI" id="CHEBI:57540"/>
        <dbReference type="ChEBI" id="CHEBI:142540"/>
    </reaction>
</comment>
<dbReference type="InterPro" id="IPR008893">
    <property type="entry name" value="WGR_domain"/>
</dbReference>
<dbReference type="Pfam" id="PF05406">
    <property type="entry name" value="WGR"/>
    <property type="match status" value="1"/>
</dbReference>